<dbReference type="EMBL" id="GL376625">
    <property type="status" value="NOT_ANNOTATED_CDS"/>
    <property type="molecule type" value="Genomic_DNA"/>
</dbReference>
<accession>K3WMG8</accession>
<dbReference type="HOGENOM" id="CLU_1499218_0_0_1"/>
<protein>
    <submittedName>
        <fullName evidence="1">Uncharacterized protein</fullName>
    </submittedName>
</protein>
<dbReference type="eggNOG" id="KOG4177">
    <property type="taxonomic scope" value="Eukaryota"/>
</dbReference>
<dbReference type="AlphaFoldDB" id="K3WMG8"/>
<name>K3WMG8_GLOUD</name>
<reference evidence="2" key="2">
    <citation type="submission" date="2010-04" db="EMBL/GenBank/DDBJ databases">
        <authorList>
            <person name="Buell R."/>
            <person name="Hamilton J."/>
            <person name="Hostetler J."/>
        </authorList>
    </citation>
    <scope>NUCLEOTIDE SEQUENCE [LARGE SCALE GENOMIC DNA]</scope>
    <source>
        <strain evidence="2">DAOM:BR144</strain>
    </source>
</reference>
<sequence length="180" mass="19710">MMQFSDKCKAWAKDKGVMPILLDCFKIVDQRKLYQVADKLLHLCVLLPEEDESKTARIDPRVLGIIHEDRSAVDTINASAGASSIAAKRAPFVGLDVLLSLLETSSTAEDKVVLFRLIRWLASLVDSPENAIGLGESGVSILLRIVIETFQEHCLLIGYLAKCIRAGTSQSAAACEVRKL</sequence>
<reference evidence="1" key="3">
    <citation type="submission" date="2015-02" db="UniProtKB">
        <authorList>
            <consortium name="EnsemblProtists"/>
        </authorList>
    </citation>
    <scope>IDENTIFICATION</scope>
    <source>
        <strain evidence="1">DAOM BR144</strain>
    </source>
</reference>
<dbReference type="EnsemblProtists" id="PYU1_T006160">
    <property type="protein sequence ID" value="PYU1_T006160"/>
    <property type="gene ID" value="PYU1_G006148"/>
</dbReference>
<organism evidence="1 2">
    <name type="scientific">Globisporangium ultimum (strain ATCC 200006 / CBS 805.95 / DAOM BR144)</name>
    <name type="common">Pythium ultimum</name>
    <dbReference type="NCBI Taxonomy" id="431595"/>
    <lineage>
        <taxon>Eukaryota</taxon>
        <taxon>Sar</taxon>
        <taxon>Stramenopiles</taxon>
        <taxon>Oomycota</taxon>
        <taxon>Peronosporomycetes</taxon>
        <taxon>Pythiales</taxon>
        <taxon>Pythiaceae</taxon>
        <taxon>Globisporangium</taxon>
    </lineage>
</organism>
<dbReference type="VEuPathDB" id="FungiDB:PYU1_G006148"/>
<evidence type="ECO:0000313" key="2">
    <source>
        <dbReference type="Proteomes" id="UP000019132"/>
    </source>
</evidence>
<dbReference type="Proteomes" id="UP000019132">
    <property type="component" value="Unassembled WGS sequence"/>
</dbReference>
<proteinExistence type="predicted"/>
<evidence type="ECO:0000313" key="1">
    <source>
        <dbReference type="EnsemblProtists" id="PYU1_T006160"/>
    </source>
</evidence>
<keyword evidence="2" id="KW-1185">Reference proteome</keyword>
<dbReference type="STRING" id="431595.K3WMG8"/>
<dbReference type="InParanoid" id="K3WMG8"/>
<reference evidence="2" key="1">
    <citation type="journal article" date="2010" name="Genome Biol.">
        <title>Genome sequence of the necrotrophic plant pathogen Pythium ultimum reveals original pathogenicity mechanisms and effector repertoire.</title>
        <authorList>
            <person name="Levesque C.A."/>
            <person name="Brouwer H."/>
            <person name="Cano L."/>
            <person name="Hamilton J.P."/>
            <person name="Holt C."/>
            <person name="Huitema E."/>
            <person name="Raffaele S."/>
            <person name="Robideau G.P."/>
            <person name="Thines M."/>
            <person name="Win J."/>
            <person name="Zerillo M.M."/>
            <person name="Beakes G.W."/>
            <person name="Boore J.L."/>
            <person name="Busam D."/>
            <person name="Dumas B."/>
            <person name="Ferriera S."/>
            <person name="Fuerstenberg S.I."/>
            <person name="Gachon C.M."/>
            <person name="Gaulin E."/>
            <person name="Govers F."/>
            <person name="Grenville-Briggs L."/>
            <person name="Horner N."/>
            <person name="Hostetler J."/>
            <person name="Jiang R.H."/>
            <person name="Johnson J."/>
            <person name="Krajaejun T."/>
            <person name="Lin H."/>
            <person name="Meijer H.J."/>
            <person name="Moore B."/>
            <person name="Morris P."/>
            <person name="Phuntmart V."/>
            <person name="Puiu D."/>
            <person name="Shetty J."/>
            <person name="Stajich J.E."/>
            <person name="Tripathy S."/>
            <person name="Wawra S."/>
            <person name="van West P."/>
            <person name="Whitty B.R."/>
            <person name="Coutinho P.M."/>
            <person name="Henrissat B."/>
            <person name="Martin F."/>
            <person name="Thomas P.D."/>
            <person name="Tyler B.M."/>
            <person name="De Vries R.P."/>
            <person name="Kamoun S."/>
            <person name="Yandell M."/>
            <person name="Tisserat N."/>
            <person name="Buell C.R."/>
        </authorList>
    </citation>
    <scope>NUCLEOTIDE SEQUENCE</scope>
    <source>
        <strain evidence="2">DAOM:BR144</strain>
    </source>
</reference>